<sequence>MAKVHNSKESTEEVCNLFKRVRNNHPKNNEELREFIKDKNFEEILIIVAELEQIDFEERVAEVQLNEQLISNAPELLVRAKEVHEYLVTYIQRQGLEGSCADKMVEGLGKCINKIEVAS</sequence>
<dbReference type="AlphaFoldDB" id="A0A4R8H362"/>
<protein>
    <submittedName>
        <fullName evidence="1">Uncharacterized protein</fullName>
    </submittedName>
</protein>
<evidence type="ECO:0000313" key="2">
    <source>
        <dbReference type="Proteomes" id="UP000295832"/>
    </source>
</evidence>
<accession>A0A4R8H362</accession>
<gene>
    <name evidence="1" type="ORF">C7959_12030</name>
</gene>
<comment type="caution">
    <text evidence="1">The sequence shown here is derived from an EMBL/GenBank/DDBJ whole genome shotgun (WGS) entry which is preliminary data.</text>
</comment>
<dbReference type="RefSeq" id="WP_134117490.1">
    <property type="nucleotide sequence ID" value="NZ_SOEG01000020.1"/>
</dbReference>
<proteinExistence type="predicted"/>
<keyword evidence="2" id="KW-1185">Reference proteome</keyword>
<name>A0A4R8H362_9FIRM</name>
<organism evidence="1 2">
    <name type="scientific">Orenia marismortui</name>
    <dbReference type="NCBI Taxonomy" id="46469"/>
    <lineage>
        <taxon>Bacteria</taxon>
        <taxon>Bacillati</taxon>
        <taxon>Bacillota</taxon>
        <taxon>Clostridia</taxon>
        <taxon>Halanaerobiales</taxon>
        <taxon>Halobacteroidaceae</taxon>
        <taxon>Orenia</taxon>
    </lineage>
</organism>
<evidence type="ECO:0000313" key="1">
    <source>
        <dbReference type="EMBL" id="TDX49136.1"/>
    </source>
</evidence>
<reference evidence="1 2" key="1">
    <citation type="submission" date="2019-03" db="EMBL/GenBank/DDBJ databases">
        <title>Subsurface microbial communities from deep shales in Ohio and West Virginia, USA.</title>
        <authorList>
            <person name="Wrighton K."/>
        </authorList>
    </citation>
    <scope>NUCLEOTIDE SEQUENCE [LARGE SCALE GENOMIC DNA]</scope>
    <source>
        <strain evidence="1 2">MSL 6dP</strain>
    </source>
</reference>
<dbReference type="Proteomes" id="UP000295832">
    <property type="component" value="Unassembled WGS sequence"/>
</dbReference>
<dbReference type="EMBL" id="SOEG01000020">
    <property type="protein sequence ID" value="TDX49136.1"/>
    <property type="molecule type" value="Genomic_DNA"/>
</dbReference>